<dbReference type="EMBL" id="LT960614">
    <property type="protein sequence ID" value="SON55854.1"/>
    <property type="molecule type" value="Genomic_DNA"/>
</dbReference>
<name>A0A2C9D6A7_9HYPH</name>
<gene>
    <name evidence="6" type="primary">lysX</name>
    <name evidence="6" type="ORF">HDIA_2313</name>
</gene>
<organism evidence="6 7">
    <name type="scientific">Hartmannibacter diazotrophicus</name>
    <dbReference type="NCBI Taxonomy" id="1482074"/>
    <lineage>
        <taxon>Bacteria</taxon>
        <taxon>Pseudomonadati</taxon>
        <taxon>Pseudomonadota</taxon>
        <taxon>Alphaproteobacteria</taxon>
        <taxon>Hyphomicrobiales</taxon>
        <taxon>Pleomorphomonadaceae</taxon>
        <taxon>Hartmannibacter</taxon>
    </lineage>
</organism>
<evidence type="ECO:0000313" key="6">
    <source>
        <dbReference type="EMBL" id="SON55854.1"/>
    </source>
</evidence>
<dbReference type="InterPro" id="IPR004666">
    <property type="entry name" value="Rp_bS6_RimK/Lys_biosynth_LsyX"/>
</dbReference>
<dbReference type="InterPro" id="IPR013651">
    <property type="entry name" value="ATP-grasp_RimK-type"/>
</dbReference>
<reference evidence="7" key="1">
    <citation type="submission" date="2017-09" db="EMBL/GenBank/DDBJ databases">
        <title>Genome sequence of Nannocystis excedens DSM 71.</title>
        <authorList>
            <person name="Blom J."/>
        </authorList>
    </citation>
    <scope>NUCLEOTIDE SEQUENCE [LARGE SCALE GENOMIC DNA]</scope>
    <source>
        <strain evidence="7">type strain: E19</strain>
    </source>
</reference>
<dbReference type="PANTHER" id="PTHR21621:SF0">
    <property type="entry name" value="BETA-CITRYLGLUTAMATE SYNTHASE B-RELATED"/>
    <property type="match status" value="1"/>
</dbReference>
<keyword evidence="6" id="KW-0436">Ligase</keyword>
<dbReference type="EC" id="6.3.2.-" evidence="6"/>
<dbReference type="InterPro" id="IPR011761">
    <property type="entry name" value="ATP-grasp"/>
</dbReference>
<dbReference type="RefSeq" id="WP_197708130.1">
    <property type="nucleotide sequence ID" value="NZ_LT960614.1"/>
</dbReference>
<dbReference type="GO" id="GO:0005524">
    <property type="term" value="F:ATP binding"/>
    <property type="evidence" value="ECO:0007669"/>
    <property type="project" value="UniProtKB-UniRule"/>
</dbReference>
<dbReference type="Gene3D" id="3.30.470.20">
    <property type="entry name" value="ATP-grasp fold, B domain"/>
    <property type="match status" value="1"/>
</dbReference>
<dbReference type="PROSITE" id="PS50975">
    <property type="entry name" value="ATP_GRASP"/>
    <property type="match status" value="1"/>
</dbReference>
<dbReference type="AlphaFoldDB" id="A0A2C9D6A7"/>
<dbReference type="Gene3D" id="3.40.50.20">
    <property type="match status" value="1"/>
</dbReference>
<sequence length="310" mass="33649">MSLGHNGVVLFTDSRDWHLRRLRRAFAAHGIEPVVVTLREVAFDLDHAEPIRIRGFEGGLPRAVLVRGIAAGSFEAITLRLGILHALEAVGVTVWNSARAIERCVDKSTASLILARKGIRTPSTFVSESREAAMARLEAEGAPMVLKPLFGSQGKGIRLLTAGEEFPSVEEVGGVYYLQRYIRPRDGLYRDYRLFVSGGRLVDAMCRESESWITNVHQGGRPCPWDPPLEVKAMAVAAVEAIGARFAGVDMIEDDEGGFQVLEVNSMPAWKGLSAVARVDVAEALVSDFLDEAGLGRRSDEPGLALAGQS</sequence>
<dbReference type="InterPro" id="IPR013815">
    <property type="entry name" value="ATP_grasp_subdomain_1"/>
</dbReference>
<dbReference type="NCBIfam" id="TIGR00768">
    <property type="entry name" value="rimK_fam"/>
    <property type="match status" value="1"/>
</dbReference>
<feature type="domain" description="ATP-grasp" evidence="5">
    <location>
        <begin position="111"/>
        <end position="290"/>
    </location>
</feature>
<evidence type="ECO:0000256" key="2">
    <source>
        <dbReference type="ARBA" id="ARBA00022741"/>
    </source>
</evidence>
<accession>A0A2C9D6A7</accession>
<evidence type="ECO:0000313" key="7">
    <source>
        <dbReference type="Proteomes" id="UP000223606"/>
    </source>
</evidence>
<dbReference type="GO" id="GO:0046872">
    <property type="term" value="F:metal ion binding"/>
    <property type="evidence" value="ECO:0007669"/>
    <property type="project" value="UniProtKB-KW"/>
</dbReference>
<evidence type="ECO:0000256" key="1">
    <source>
        <dbReference type="ARBA" id="ARBA00022723"/>
    </source>
</evidence>
<keyword evidence="7" id="KW-1185">Reference proteome</keyword>
<dbReference type="GO" id="GO:0005737">
    <property type="term" value="C:cytoplasm"/>
    <property type="evidence" value="ECO:0007669"/>
    <property type="project" value="TreeGrafter"/>
</dbReference>
<dbReference type="Gene3D" id="3.30.1490.20">
    <property type="entry name" value="ATP-grasp fold, A domain"/>
    <property type="match status" value="1"/>
</dbReference>
<dbReference type="GO" id="GO:0016879">
    <property type="term" value="F:ligase activity, forming carbon-nitrogen bonds"/>
    <property type="evidence" value="ECO:0007669"/>
    <property type="project" value="TreeGrafter"/>
</dbReference>
<keyword evidence="1" id="KW-0479">Metal-binding</keyword>
<dbReference type="PANTHER" id="PTHR21621">
    <property type="entry name" value="RIBOSOMAL PROTEIN S6 MODIFICATION PROTEIN"/>
    <property type="match status" value="1"/>
</dbReference>
<dbReference type="KEGG" id="hdi:HDIA_2313"/>
<evidence type="ECO:0000256" key="4">
    <source>
        <dbReference type="PROSITE-ProRule" id="PRU00409"/>
    </source>
</evidence>
<evidence type="ECO:0000259" key="5">
    <source>
        <dbReference type="PROSITE" id="PS50975"/>
    </source>
</evidence>
<keyword evidence="2 4" id="KW-0547">Nucleotide-binding</keyword>
<dbReference type="SUPFAM" id="SSF56059">
    <property type="entry name" value="Glutathione synthetase ATP-binding domain-like"/>
    <property type="match status" value="1"/>
</dbReference>
<proteinExistence type="predicted"/>
<dbReference type="Pfam" id="PF08443">
    <property type="entry name" value="RimK"/>
    <property type="match status" value="1"/>
</dbReference>
<evidence type="ECO:0000256" key="3">
    <source>
        <dbReference type="ARBA" id="ARBA00022840"/>
    </source>
</evidence>
<protein>
    <submittedName>
        <fullName evidence="6">Alpha-aminoadipate-LysW ligase LysX</fullName>
        <ecNumber evidence="6">6.3.2.-</ecNumber>
    </submittedName>
</protein>
<keyword evidence="3 4" id="KW-0067">ATP-binding</keyword>
<dbReference type="Proteomes" id="UP000223606">
    <property type="component" value="Chromosome 1"/>
</dbReference>